<keyword evidence="2" id="KW-1185">Reference proteome</keyword>
<protein>
    <submittedName>
        <fullName evidence="1">Uncharacterized protein</fullName>
    </submittedName>
</protein>
<dbReference type="EMBL" id="ACPB03047397">
    <property type="status" value="NOT_ANNOTATED_CDS"/>
    <property type="molecule type" value="Genomic_DNA"/>
</dbReference>
<dbReference type="VEuPathDB" id="VectorBase:RPRC004046"/>
<name>T1HJ23_RHOPR</name>
<organism evidence="1 2">
    <name type="scientific">Rhodnius prolixus</name>
    <name type="common">Triatomid bug</name>
    <dbReference type="NCBI Taxonomy" id="13249"/>
    <lineage>
        <taxon>Eukaryota</taxon>
        <taxon>Metazoa</taxon>
        <taxon>Ecdysozoa</taxon>
        <taxon>Arthropoda</taxon>
        <taxon>Hexapoda</taxon>
        <taxon>Insecta</taxon>
        <taxon>Pterygota</taxon>
        <taxon>Neoptera</taxon>
        <taxon>Paraneoptera</taxon>
        <taxon>Hemiptera</taxon>
        <taxon>Heteroptera</taxon>
        <taxon>Panheteroptera</taxon>
        <taxon>Cimicomorpha</taxon>
        <taxon>Reduviidae</taxon>
        <taxon>Triatominae</taxon>
        <taxon>Rhodnius</taxon>
    </lineage>
</organism>
<proteinExistence type="predicted"/>
<reference evidence="1" key="1">
    <citation type="submission" date="2015-05" db="UniProtKB">
        <authorList>
            <consortium name="EnsemblMetazoa"/>
        </authorList>
    </citation>
    <scope>IDENTIFICATION</scope>
</reference>
<accession>T1HJ23</accession>
<dbReference type="Proteomes" id="UP000015103">
    <property type="component" value="Unassembled WGS sequence"/>
</dbReference>
<dbReference type="AlphaFoldDB" id="T1HJ23"/>
<evidence type="ECO:0000313" key="1">
    <source>
        <dbReference type="EnsemblMetazoa" id="RPRC004046-PA"/>
    </source>
</evidence>
<sequence length="105" mass="12195">MSKLASFLNDVNTRSAGIGKLSDLRTGYSYEVKQFERINTKFGDAIVAHLHYIGPTMDYPTRIFLPRRFAAVITDEMVEDYQQSKKKLLIMYKGFNNGRYDIEFK</sequence>
<dbReference type="EnsemblMetazoa" id="RPRC004046-RA">
    <property type="protein sequence ID" value="RPRC004046-PA"/>
    <property type="gene ID" value="RPRC004046"/>
</dbReference>
<dbReference type="InParanoid" id="T1HJ23"/>
<evidence type="ECO:0000313" key="2">
    <source>
        <dbReference type="Proteomes" id="UP000015103"/>
    </source>
</evidence>
<dbReference type="HOGENOM" id="CLU_177252_0_0_1"/>